<gene>
    <name evidence="2" type="ORF">AKO1_014068</name>
</gene>
<name>A0AAW2Z200_9EUKA</name>
<evidence type="ECO:0000313" key="3">
    <source>
        <dbReference type="Proteomes" id="UP001431209"/>
    </source>
</evidence>
<keyword evidence="3" id="KW-1185">Reference proteome</keyword>
<reference evidence="2 3" key="1">
    <citation type="submission" date="2024-03" db="EMBL/GenBank/DDBJ databases">
        <title>The Acrasis kona genome and developmental transcriptomes reveal deep origins of eukaryotic multicellular pathways.</title>
        <authorList>
            <person name="Sheikh S."/>
            <person name="Fu C.-J."/>
            <person name="Brown M.W."/>
            <person name="Baldauf S.L."/>
        </authorList>
    </citation>
    <scope>NUCLEOTIDE SEQUENCE [LARGE SCALE GENOMIC DNA]</scope>
    <source>
        <strain evidence="2 3">ATCC MYA-3509</strain>
    </source>
</reference>
<dbReference type="Proteomes" id="UP001431209">
    <property type="component" value="Unassembled WGS sequence"/>
</dbReference>
<evidence type="ECO:0000256" key="1">
    <source>
        <dbReference type="SAM" id="MobiDB-lite"/>
    </source>
</evidence>
<accession>A0AAW2Z200</accession>
<organism evidence="2 3">
    <name type="scientific">Acrasis kona</name>
    <dbReference type="NCBI Taxonomy" id="1008807"/>
    <lineage>
        <taxon>Eukaryota</taxon>
        <taxon>Discoba</taxon>
        <taxon>Heterolobosea</taxon>
        <taxon>Tetramitia</taxon>
        <taxon>Eutetramitia</taxon>
        <taxon>Acrasidae</taxon>
        <taxon>Acrasis</taxon>
    </lineage>
</organism>
<feature type="region of interest" description="Disordered" evidence="1">
    <location>
        <begin position="1"/>
        <end position="27"/>
    </location>
</feature>
<protein>
    <submittedName>
        <fullName evidence="2">High osmolarity signaling protein</fullName>
    </submittedName>
</protein>
<sequence>MSTLYPEPRTHYPLPQPHATNQHHQRKEDRITSIIDIIIQDVAIPFTKAAFYSAGIIFTKLAVLDYMYEDQTFFKTLYGSIAGFFKAWRK</sequence>
<proteinExistence type="predicted"/>
<dbReference type="EMBL" id="JAOPGA020000995">
    <property type="protein sequence ID" value="KAL0483813.1"/>
    <property type="molecule type" value="Genomic_DNA"/>
</dbReference>
<comment type="caution">
    <text evidence="2">The sequence shown here is derived from an EMBL/GenBank/DDBJ whole genome shotgun (WGS) entry which is preliminary data.</text>
</comment>
<dbReference type="AlphaFoldDB" id="A0AAW2Z200"/>
<evidence type="ECO:0000313" key="2">
    <source>
        <dbReference type="EMBL" id="KAL0483813.1"/>
    </source>
</evidence>